<keyword evidence="3" id="KW-1185">Reference proteome</keyword>
<proteinExistence type="predicted"/>
<evidence type="ECO:0000313" key="3">
    <source>
        <dbReference type="Proteomes" id="UP000029050"/>
    </source>
</evidence>
<gene>
    <name evidence="2" type="ORF">BPSY_1278</name>
</gene>
<dbReference type="Proteomes" id="UP000029050">
    <property type="component" value="Unassembled WGS sequence"/>
</dbReference>
<protein>
    <submittedName>
        <fullName evidence="2">NAD-dependent epimerase/dehydratase</fullName>
    </submittedName>
</protein>
<dbReference type="SUPFAM" id="SSF51735">
    <property type="entry name" value="NAD(P)-binding Rossmann-fold domains"/>
    <property type="match status" value="1"/>
</dbReference>
<sequence length="211" mass="22024">MASIIVIGGTGYAGSHIVSEASSRGHQVTSISRTLPTEKINDVTYRTGDLTQGIPDLNGADVVVAALSPRGSNVGMLREAYAKLADTAVKADVRFVAVGGFSSLRPSEGAPRFADGDDLPEAFVAEAKEMNSILEDLLASDSAGQWLFVSPAAEFGAYTPGEKLGHYRTSGDVALFDAEGKSAISGADFAAAIVNEIEDPTVQQGQIHFAY</sequence>
<accession>A0A087CGM7</accession>
<dbReference type="InterPro" id="IPR016040">
    <property type="entry name" value="NAD(P)-bd_dom"/>
</dbReference>
<dbReference type="STRING" id="218140.BPSY_1278"/>
<dbReference type="GO" id="GO:0016646">
    <property type="term" value="F:oxidoreductase activity, acting on the CH-NH group of donors, NAD or NADP as acceptor"/>
    <property type="evidence" value="ECO:0007669"/>
    <property type="project" value="TreeGrafter"/>
</dbReference>
<dbReference type="Pfam" id="PF13460">
    <property type="entry name" value="NAD_binding_10"/>
    <property type="match status" value="1"/>
</dbReference>
<evidence type="ECO:0000313" key="2">
    <source>
        <dbReference type="EMBL" id="KFI82427.1"/>
    </source>
</evidence>
<organism evidence="2 3">
    <name type="scientific">Bifidobacterium psychraerophilum</name>
    <dbReference type="NCBI Taxonomy" id="218140"/>
    <lineage>
        <taxon>Bacteria</taxon>
        <taxon>Bacillati</taxon>
        <taxon>Actinomycetota</taxon>
        <taxon>Actinomycetes</taxon>
        <taxon>Bifidobacteriales</taxon>
        <taxon>Bifidobacteriaceae</taxon>
        <taxon>Bifidobacterium</taxon>
    </lineage>
</organism>
<comment type="caution">
    <text evidence="2">The sequence shown here is derived from an EMBL/GenBank/DDBJ whole genome shotgun (WGS) entry which is preliminary data.</text>
</comment>
<dbReference type="PANTHER" id="PTHR43355:SF2">
    <property type="entry name" value="FLAVIN REDUCTASE (NADPH)"/>
    <property type="match status" value="1"/>
</dbReference>
<feature type="domain" description="NAD(P)-binding" evidence="1">
    <location>
        <begin position="8"/>
        <end position="200"/>
    </location>
</feature>
<dbReference type="OrthoDB" id="3191258at2"/>
<dbReference type="EMBL" id="JGZI01000009">
    <property type="protein sequence ID" value="KFI82427.1"/>
    <property type="molecule type" value="Genomic_DNA"/>
</dbReference>
<reference evidence="2 3" key="1">
    <citation type="submission" date="2014-03" db="EMBL/GenBank/DDBJ databases">
        <title>Genomics of Bifidobacteria.</title>
        <authorList>
            <person name="Ventura M."/>
            <person name="Milani C."/>
            <person name="Lugli G.A."/>
        </authorList>
    </citation>
    <scope>NUCLEOTIDE SEQUENCE [LARGE SCALE GENOMIC DNA]</scope>
    <source>
        <strain evidence="2 3">LMG 21775</strain>
    </source>
</reference>
<dbReference type="GeneID" id="98300484"/>
<dbReference type="InterPro" id="IPR036291">
    <property type="entry name" value="NAD(P)-bd_dom_sf"/>
</dbReference>
<name>A0A087CGM7_9BIFI</name>
<dbReference type="RefSeq" id="WP_033496685.1">
    <property type="nucleotide sequence ID" value="NZ_JGZI01000009.1"/>
</dbReference>
<dbReference type="PANTHER" id="PTHR43355">
    <property type="entry name" value="FLAVIN REDUCTASE (NADPH)"/>
    <property type="match status" value="1"/>
</dbReference>
<dbReference type="Gene3D" id="3.40.50.720">
    <property type="entry name" value="NAD(P)-binding Rossmann-like Domain"/>
    <property type="match status" value="1"/>
</dbReference>
<evidence type="ECO:0000259" key="1">
    <source>
        <dbReference type="Pfam" id="PF13460"/>
    </source>
</evidence>
<dbReference type="eggNOG" id="COG2910">
    <property type="taxonomic scope" value="Bacteria"/>
</dbReference>
<dbReference type="InterPro" id="IPR051606">
    <property type="entry name" value="Polyketide_Oxido-like"/>
</dbReference>
<dbReference type="AlphaFoldDB" id="A0A087CGM7"/>